<name>X1HKT3_9ZZZZ</name>
<reference evidence="6" key="1">
    <citation type="journal article" date="2014" name="Front. Microbiol.">
        <title>High frequency of phylogenetically diverse reductive dehalogenase-homologous genes in deep subseafloor sedimentary metagenomes.</title>
        <authorList>
            <person name="Kawai M."/>
            <person name="Futagami T."/>
            <person name="Toyoda A."/>
            <person name="Takaki Y."/>
            <person name="Nishi S."/>
            <person name="Hori S."/>
            <person name="Arai W."/>
            <person name="Tsubouchi T."/>
            <person name="Morono Y."/>
            <person name="Uchiyama I."/>
            <person name="Ito T."/>
            <person name="Fujiyama A."/>
            <person name="Inagaki F."/>
            <person name="Takami H."/>
        </authorList>
    </citation>
    <scope>NUCLEOTIDE SEQUENCE</scope>
    <source>
        <strain evidence="6">Expedition CK06-06</strain>
    </source>
</reference>
<sequence length="352" mass="37190">MKKMYILLVTIMIFALLAGCAQPTQAPEPTKAEAEAPDTPEEPVEAPAEEPAEAPAEEPAVAPSDRLYFEVNALTSLPYFIDHRLGLEYAGHALGADTKYVGPVDYDMNAMINTLEQAVAEDPDGINIVGFDPALKPAIDAAVEQGIPVVTLDAEVYGSDRLTFLGTGNYNAGRVGAQILAEEIGSSGKVALITKVGQSNLEERIQGYKDEFAENYPDIEVVQVIDDQSDSAKAADGLKALLQREPDLAGVGCVEAAGGVGAATAVKELDMVGDVIIVSMDRDDGTLKFIEDGTIYASIAQQTALMTFIGTILMDGLMHNPVPIVKDNEAADIVPMPNIVDTGVLVITADNA</sequence>
<evidence type="ECO:0000256" key="3">
    <source>
        <dbReference type="ARBA" id="ARBA00022729"/>
    </source>
</evidence>
<evidence type="ECO:0000256" key="2">
    <source>
        <dbReference type="ARBA" id="ARBA00007639"/>
    </source>
</evidence>
<dbReference type="AlphaFoldDB" id="X1HKT3"/>
<dbReference type="Gene3D" id="3.40.50.2300">
    <property type="match status" value="2"/>
</dbReference>
<dbReference type="InterPro" id="IPR028082">
    <property type="entry name" value="Peripla_BP_I"/>
</dbReference>
<dbReference type="GO" id="GO:0030246">
    <property type="term" value="F:carbohydrate binding"/>
    <property type="evidence" value="ECO:0007669"/>
    <property type="project" value="UniProtKB-ARBA"/>
</dbReference>
<dbReference type="PANTHER" id="PTHR46847">
    <property type="entry name" value="D-ALLOSE-BINDING PERIPLASMIC PROTEIN-RELATED"/>
    <property type="match status" value="1"/>
</dbReference>
<evidence type="ECO:0000256" key="1">
    <source>
        <dbReference type="ARBA" id="ARBA00004196"/>
    </source>
</evidence>
<dbReference type="PANTHER" id="PTHR46847:SF1">
    <property type="entry name" value="D-ALLOSE-BINDING PERIPLASMIC PROTEIN-RELATED"/>
    <property type="match status" value="1"/>
</dbReference>
<dbReference type="Pfam" id="PF13407">
    <property type="entry name" value="Peripla_BP_4"/>
    <property type="match status" value="1"/>
</dbReference>
<gene>
    <name evidence="6" type="ORF">S03H2_12167</name>
</gene>
<dbReference type="PROSITE" id="PS51257">
    <property type="entry name" value="PROKAR_LIPOPROTEIN"/>
    <property type="match status" value="1"/>
</dbReference>
<evidence type="ECO:0000259" key="5">
    <source>
        <dbReference type="Pfam" id="PF13407"/>
    </source>
</evidence>
<comment type="subcellular location">
    <subcellularLocation>
        <location evidence="1">Cell envelope</location>
    </subcellularLocation>
</comment>
<evidence type="ECO:0000313" key="6">
    <source>
        <dbReference type="EMBL" id="GAH45923.1"/>
    </source>
</evidence>
<feature type="domain" description="Periplasmic binding protein" evidence="5">
    <location>
        <begin position="75"/>
        <end position="309"/>
    </location>
</feature>
<keyword evidence="3" id="KW-0732">Signal</keyword>
<evidence type="ECO:0000256" key="4">
    <source>
        <dbReference type="SAM" id="MobiDB-lite"/>
    </source>
</evidence>
<protein>
    <recommendedName>
        <fullName evidence="5">Periplasmic binding protein domain-containing protein</fullName>
    </recommendedName>
</protein>
<dbReference type="EMBL" id="BARU01006196">
    <property type="protein sequence ID" value="GAH45923.1"/>
    <property type="molecule type" value="Genomic_DNA"/>
</dbReference>
<comment type="similarity">
    <text evidence="2">Belongs to the bacterial solute-binding protein 2 family.</text>
</comment>
<feature type="non-terminal residue" evidence="6">
    <location>
        <position position="352"/>
    </location>
</feature>
<dbReference type="GO" id="GO:0030313">
    <property type="term" value="C:cell envelope"/>
    <property type="evidence" value="ECO:0007669"/>
    <property type="project" value="UniProtKB-SubCell"/>
</dbReference>
<comment type="caution">
    <text evidence="6">The sequence shown here is derived from an EMBL/GenBank/DDBJ whole genome shotgun (WGS) entry which is preliminary data.</text>
</comment>
<proteinExistence type="inferred from homology"/>
<accession>X1HKT3</accession>
<feature type="region of interest" description="Disordered" evidence="4">
    <location>
        <begin position="25"/>
        <end position="61"/>
    </location>
</feature>
<dbReference type="InterPro" id="IPR025997">
    <property type="entry name" value="SBP_2_dom"/>
</dbReference>
<feature type="compositionally biased region" description="Acidic residues" evidence="4">
    <location>
        <begin position="35"/>
        <end position="56"/>
    </location>
</feature>
<dbReference type="SUPFAM" id="SSF53822">
    <property type="entry name" value="Periplasmic binding protein-like I"/>
    <property type="match status" value="1"/>
</dbReference>
<organism evidence="6">
    <name type="scientific">marine sediment metagenome</name>
    <dbReference type="NCBI Taxonomy" id="412755"/>
    <lineage>
        <taxon>unclassified sequences</taxon>
        <taxon>metagenomes</taxon>
        <taxon>ecological metagenomes</taxon>
    </lineage>
</organism>